<organism evidence="1 2">
    <name type="scientific">Plasmodium vivax</name>
    <name type="common">malaria parasite P. vivax</name>
    <dbReference type="NCBI Taxonomy" id="5855"/>
    <lineage>
        <taxon>Eukaryota</taxon>
        <taxon>Sar</taxon>
        <taxon>Alveolata</taxon>
        <taxon>Apicomplexa</taxon>
        <taxon>Aconoidasida</taxon>
        <taxon>Haemosporida</taxon>
        <taxon>Plasmodiidae</taxon>
        <taxon>Plasmodium</taxon>
        <taxon>Plasmodium (Plasmodium)</taxon>
    </lineage>
</organism>
<evidence type="ECO:0008006" key="3">
    <source>
        <dbReference type="Google" id="ProtNLM"/>
    </source>
</evidence>
<dbReference type="Proteomes" id="UP000196402">
    <property type="component" value="Unassembled WGS sequence"/>
</dbReference>
<dbReference type="VEuPathDB" id="PlasmoDB:PVPAM_130015000"/>
<accession>A0A1G4ED81</accession>
<dbReference type="VEuPathDB" id="PlasmoDB:PVP01_0000460"/>
<proteinExistence type="predicted"/>
<dbReference type="VEuPathDB" id="PlasmoDB:PVW1_000020900"/>
<reference evidence="1 2" key="1">
    <citation type="submission" date="2016-07" db="EMBL/GenBank/DDBJ databases">
        <authorList>
            <consortium name="Pathogen Informatics"/>
        </authorList>
    </citation>
    <scope>NUCLEOTIDE SEQUENCE [LARGE SCALE GENOMIC DNA]</scope>
</reference>
<evidence type="ECO:0000313" key="1">
    <source>
        <dbReference type="EMBL" id="SCA60443.1"/>
    </source>
</evidence>
<protein>
    <recommendedName>
        <fullName evidence="3">VIR protein</fullName>
    </recommendedName>
</protein>
<dbReference type="EMBL" id="FLYH01000360">
    <property type="protein sequence ID" value="SCA60443.1"/>
    <property type="molecule type" value="Genomic_DNA"/>
</dbReference>
<sequence length="296" mass="35172">MQPSGQNHKYAFFEEMNLTIMYKSMKSIKSNIEQGLSAEYISYIECDKISIEEKAKVVCKKFNNLINLLYSNRPKRVFLFFPNIYDYKYLSYWLLQEFMRNEIKFSDISENFYNNIKNSNNNFFSKESLKRVVENIQDMNFEEMEILYNLYENYSEIKTIISSGTQKVKGSCNQFSVKCHHFYELGIQKCSDNSSDLYKALHSFKESYESSFKFPGIGELCDSIKLNKLRSYDEIMKKEPIEFKTENDKRPWLRNTVNKKKIKNTINSEIHQLLNVDENNNININSGPYNVRYHSQ</sequence>
<gene>
    <name evidence="1" type="ORF">PVT01_000107100</name>
</gene>
<name>A0A1G4ED81_PLAVI</name>
<dbReference type="AlphaFoldDB" id="A0A1G4ED81"/>
<evidence type="ECO:0000313" key="2">
    <source>
        <dbReference type="Proteomes" id="UP000196402"/>
    </source>
</evidence>